<sequence>MFVFGRPENPGDPRRSRRRLWLIALVVAAAAGAGLYGYLRSTEPTGYTCAVVFSSGDEAARQRALELCHRKQRDLARRAPISSRGPIGYEGTAAIMHDAVSRSSGCPTLADPSCHGSRPTRAATAADVAAAERALAQAGLADSVVRVARPDDPAPDGALVYALRMGDGCVVGYLDVGRGDGDHLVGGLLPNGQCLAS</sequence>
<keyword evidence="1" id="KW-1133">Transmembrane helix</keyword>
<keyword evidence="1" id="KW-0472">Membrane</keyword>
<keyword evidence="3" id="KW-1185">Reference proteome</keyword>
<keyword evidence="1" id="KW-0812">Transmembrane</keyword>
<comment type="caution">
    <text evidence="2">The sequence shown here is derived from an EMBL/GenBank/DDBJ whole genome shotgun (WGS) entry which is preliminary data.</text>
</comment>
<evidence type="ECO:0000313" key="2">
    <source>
        <dbReference type="EMBL" id="MFC6020132.1"/>
    </source>
</evidence>
<name>A0ABW1KEC6_9ACTN</name>
<protein>
    <submittedName>
        <fullName evidence="2">Uncharacterized protein</fullName>
    </submittedName>
</protein>
<evidence type="ECO:0000256" key="1">
    <source>
        <dbReference type="SAM" id="Phobius"/>
    </source>
</evidence>
<reference evidence="3" key="1">
    <citation type="journal article" date="2019" name="Int. J. Syst. Evol. Microbiol.">
        <title>The Global Catalogue of Microorganisms (GCM) 10K type strain sequencing project: providing services to taxonomists for standard genome sequencing and annotation.</title>
        <authorList>
            <consortium name="The Broad Institute Genomics Platform"/>
            <consortium name="The Broad Institute Genome Sequencing Center for Infectious Disease"/>
            <person name="Wu L."/>
            <person name="Ma J."/>
        </authorList>
    </citation>
    <scope>NUCLEOTIDE SEQUENCE [LARGE SCALE GENOMIC DNA]</scope>
    <source>
        <strain evidence="3">ZS-35-S2</strain>
    </source>
</reference>
<accession>A0ABW1KEC6</accession>
<dbReference type="RefSeq" id="WP_377426922.1">
    <property type="nucleotide sequence ID" value="NZ_JBHSPR010000029.1"/>
</dbReference>
<proteinExistence type="predicted"/>
<gene>
    <name evidence="2" type="ORF">ACFP2T_28560</name>
</gene>
<feature type="transmembrane region" description="Helical" evidence="1">
    <location>
        <begin position="20"/>
        <end position="39"/>
    </location>
</feature>
<evidence type="ECO:0000313" key="3">
    <source>
        <dbReference type="Proteomes" id="UP001596203"/>
    </source>
</evidence>
<organism evidence="2 3">
    <name type="scientific">Plantactinospora solaniradicis</name>
    <dbReference type="NCBI Taxonomy" id="1723736"/>
    <lineage>
        <taxon>Bacteria</taxon>
        <taxon>Bacillati</taxon>
        <taxon>Actinomycetota</taxon>
        <taxon>Actinomycetes</taxon>
        <taxon>Micromonosporales</taxon>
        <taxon>Micromonosporaceae</taxon>
        <taxon>Plantactinospora</taxon>
    </lineage>
</organism>
<dbReference type="Proteomes" id="UP001596203">
    <property type="component" value="Unassembled WGS sequence"/>
</dbReference>
<dbReference type="EMBL" id="JBHSPR010000029">
    <property type="protein sequence ID" value="MFC6020132.1"/>
    <property type="molecule type" value="Genomic_DNA"/>
</dbReference>